<dbReference type="PANTHER" id="PTHR13832:SF827">
    <property type="entry name" value="PROTEIN PHOSPHATASE 1L"/>
    <property type="match status" value="1"/>
</dbReference>
<reference evidence="2 3" key="1">
    <citation type="journal article" date="2012" name="Stand. Genomic Sci.">
        <title>Complete genome sequence of Terriglobus saanensis type strain SP1PR4(T), an Acidobacteria from tundra soil.</title>
        <authorList>
            <person name="Rawat S.R."/>
            <person name="Mannisto M.K."/>
            <person name="Starovoytov V."/>
            <person name="Goodwin L."/>
            <person name="Nolan M."/>
            <person name="Hauser L."/>
            <person name="Land M."/>
            <person name="Davenport K.W."/>
            <person name="Woyke T."/>
            <person name="Haggblom M.M."/>
        </authorList>
    </citation>
    <scope>NUCLEOTIDE SEQUENCE</scope>
    <source>
        <strain evidence="3">ATCC BAA-1853 / DSM 23119 / SP1PR4</strain>
    </source>
</reference>
<dbReference type="OrthoDB" id="9801841at2"/>
<dbReference type="KEGG" id="tsa:AciPR4_3256"/>
<dbReference type="Proteomes" id="UP000006844">
    <property type="component" value="Chromosome"/>
</dbReference>
<dbReference type="InterPro" id="IPR036457">
    <property type="entry name" value="PPM-type-like_dom_sf"/>
</dbReference>
<dbReference type="AlphaFoldDB" id="E8V830"/>
<keyword evidence="3" id="KW-1185">Reference proteome</keyword>
<dbReference type="Gene3D" id="3.60.40.10">
    <property type="entry name" value="PPM-type phosphatase domain"/>
    <property type="match status" value="1"/>
</dbReference>
<organism evidence="2 3">
    <name type="scientific">Terriglobus saanensis (strain ATCC BAA-1853 / DSM 23119 / SP1PR4)</name>
    <dbReference type="NCBI Taxonomy" id="401053"/>
    <lineage>
        <taxon>Bacteria</taxon>
        <taxon>Pseudomonadati</taxon>
        <taxon>Acidobacteriota</taxon>
        <taxon>Terriglobia</taxon>
        <taxon>Terriglobales</taxon>
        <taxon>Acidobacteriaceae</taxon>
        <taxon>Terriglobus</taxon>
    </lineage>
</organism>
<dbReference type="SUPFAM" id="SSF81606">
    <property type="entry name" value="PP2C-like"/>
    <property type="match status" value="1"/>
</dbReference>
<dbReference type="GO" id="GO:0004722">
    <property type="term" value="F:protein serine/threonine phosphatase activity"/>
    <property type="evidence" value="ECO:0007669"/>
    <property type="project" value="InterPro"/>
</dbReference>
<dbReference type="EMBL" id="CP002467">
    <property type="protein sequence ID" value="ADV84012.1"/>
    <property type="molecule type" value="Genomic_DNA"/>
</dbReference>
<dbReference type="SMART" id="SM00331">
    <property type="entry name" value="PP2C_SIG"/>
    <property type="match status" value="1"/>
</dbReference>
<dbReference type="SMART" id="SM00332">
    <property type="entry name" value="PP2Cc"/>
    <property type="match status" value="1"/>
</dbReference>
<dbReference type="Pfam" id="PF13672">
    <property type="entry name" value="PP2C_2"/>
    <property type="match status" value="1"/>
</dbReference>
<dbReference type="InterPro" id="IPR015655">
    <property type="entry name" value="PP2C"/>
</dbReference>
<sequence length="241" mass="25274">MQTHVGLVRHTNQDAVGAEVEGGLFVVCDGMGGAAAGELAAHMAVQIFLREAHRGGPDRGSVIANAALVANREVYAYAQDNPRLRGMGTTLVALSVGVNVPAKANTIPLAITHIGDSRCYRFRGSTLELLTEDHSLVGEQVRLGEMSEEEAAASPMRNVITRAVGTAAEVEADLLRAEGLEGDVYLLASDGLTRDLSEKEIAELLELNDASLETAAEKLVQAANDAGGGDNTTVVLVRVGF</sequence>
<protein>
    <submittedName>
        <fullName evidence="2">Protein serine/threonine phosphatase</fullName>
    </submittedName>
</protein>
<dbReference type="HOGENOM" id="CLU_034545_4_1_0"/>
<dbReference type="PANTHER" id="PTHR13832">
    <property type="entry name" value="PROTEIN PHOSPHATASE 2C"/>
    <property type="match status" value="1"/>
</dbReference>
<proteinExistence type="predicted"/>
<dbReference type="PROSITE" id="PS51746">
    <property type="entry name" value="PPM_2"/>
    <property type="match status" value="1"/>
</dbReference>
<name>E8V830_TERSS</name>
<accession>E8V830</accession>
<dbReference type="eggNOG" id="COG0631">
    <property type="taxonomic scope" value="Bacteria"/>
</dbReference>
<dbReference type="InterPro" id="IPR001932">
    <property type="entry name" value="PPM-type_phosphatase-like_dom"/>
</dbReference>
<feature type="domain" description="PPM-type phosphatase" evidence="1">
    <location>
        <begin position="1"/>
        <end position="239"/>
    </location>
</feature>
<dbReference type="STRING" id="401053.AciPR4_3256"/>
<dbReference type="CDD" id="cd00143">
    <property type="entry name" value="PP2Cc"/>
    <property type="match status" value="1"/>
</dbReference>
<evidence type="ECO:0000313" key="3">
    <source>
        <dbReference type="Proteomes" id="UP000006844"/>
    </source>
</evidence>
<evidence type="ECO:0000313" key="2">
    <source>
        <dbReference type="EMBL" id="ADV84012.1"/>
    </source>
</evidence>
<gene>
    <name evidence="2" type="ordered locus">AciPR4_3256</name>
</gene>
<evidence type="ECO:0000259" key="1">
    <source>
        <dbReference type="PROSITE" id="PS51746"/>
    </source>
</evidence>